<evidence type="ECO:0000256" key="5">
    <source>
        <dbReference type="ARBA" id="ARBA00022679"/>
    </source>
</evidence>
<comment type="catalytic activity">
    <reaction evidence="7">
        <text>pyruvate + acetyl-CoA + H2O = (3R)-citramalate + CoA + H(+)</text>
        <dbReference type="Rhea" id="RHEA:19045"/>
        <dbReference type="ChEBI" id="CHEBI:15361"/>
        <dbReference type="ChEBI" id="CHEBI:15377"/>
        <dbReference type="ChEBI" id="CHEBI:15378"/>
        <dbReference type="ChEBI" id="CHEBI:30934"/>
        <dbReference type="ChEBI" id="CHEBI:57287"/>
        <dbReference type="ChEBI" id="CHEBI:57288"/>
        <dbReference type="EC" id="2.3.3.21"/>
    </reaction>
</comment>
<dbReference type="SUPFAM" id="SSF110921">
    <property type="entry name" value="2-isopropylmalate synthase LeuA, allosteric (dimerisation) domain"/>
    <property type="match status" value="1"/>
</dbReference>
<evidence type="ECO:0000259" key="10">
    <source>
        <dbReference type="PROSITE" id="PS50991"/>
    </source>
</evidence>
<sequence length="541" mass="58173">MTRERLYLFDTTLRDGQQTQGVQFSLEDKHQIAAILDELGIDYIEGGWPGANPTDSDFFEQAPKLKHATFLAFGMTKRVGRSAANDEVLAGVVNANTPAVCLVGKSHDFHVTTALGVSLDENVAAIADSISHLVGEGREAMYDAEHFFDGYKANPDYAIACLHAALEAGARWVVLCDTNGGTLPAEVHEITKAVIASGIPGDRLGIHTHNDTENAVANTLAAVDAGARQVQGTLNGLGERCGNANLISLIPTLLLKEPYASTLETAVTEDGLASLTRASRMMDDILNRVPLRSAPYVGASAFAHKAGLHASAMLKDPSTYEHVDPACVGNARIIPMSNQAGQSNLRERLSGAGLEVEKGDPALGRILDLVKQREAAGYTYDTAQASFELLARQELGILPRFFSIDRYRVTVERRKNRRGETISLSEAVVVLFINGEKRLSVSESLDETGSDRGPVNALSRALAKDLGPLQPYISDMKLVDFKVRITNGGTEAVTRVIIDSEDASGRRWSTVGVSPNIVDASFEALLEAIQWKLLRDGAPAA</sequence>
<proteinExistence type="inferred from homology"/>
<name>A0A2T0RJW4_9RHOB</name>
<keyword evidence="4" id="KW-0412">Isoleucine biosynthesis</keyword>
<dbReference type="InterPro" id="IPR002034">
    <property type="entry name" value="AIPM/Hcit_synth_CS"/>
</dbReference>
<gene>
    <name evidence="11" type="ORF">CLV78_10911</name>
</gene>
<dbReference type="Gene3D" id="3.30.160.270">
    <property type="match status" value="1"/>
</dbReference>
<dbReference type="Gene3D" id="1.10.238.260">
    <property type="match status" value="1"/>
</dbReference>
<accession>A0A2T0RJW4</accession>
<reference evidence="11 12" key="1">
    <citation type="submission" date="2018-03" db="EMBL/GenBank/DDBJ databases">
        <title>Genomic Encyclopedia of Archaeal and Bacterial Type Strains, Phase II (KMG-II): from individual species to whole genera.</title>
        <authorList>
            <person name="Goeker M."/>
        </authorList>
    </citation>
    <scope>NUCLEOTIDE SEQUENCE [LARGE SCALE GENOMIC DNA]</scope>
    <source>
        <strain evidence="11 12">DSM 29328</strain>
    </source>
</reference>
<dbReference type="InterPro" id="IPR000891">
    <property type="entry name" value="PYR_CT"/>
</dbReference>
<evidence type="ECO:0000256" key="3">
    <source>
        <dbReference type="ARBA" id="ARBA00022605"/>
    </source>
</evidence>
<evidence type="ECO:0000256" key="9">
    <source>
        <dbReference type="RuleBase" id="RU003523"/>
    </source>
</evidence>
<comment type="similarity">
    <text evidence="2 9">Belongs to the alpha-IPM synthase/homocitrate synthase family.</text>
</comment>
<dbReference type="GO" id="GO:0003852">
    <property type="term" value="F:2-isopropylmalate synthase activity"/>
    <property type="evidence" value="ECO:0007669"/>
    <property type="project" value="InterPro"/>
</dbReference>
<dbReference type="GO" id="GO:0009097">
    <property type="term" value="P:isoleucine biosynthetic process"/>
    <property type="evidence" value="ECO:0007669"/>
    <property type="project" value="UniProtKB-UniRule"/>
</dbReference>
<dbReference type="Pfam" id="PF00682">
    <property type="entry name" value="HMGL-like"/>
    <property type="match status" value="1"/>
</dbReference>
<evidence type="ECO:0000313" key="12">
    <source>
        <dbReference type="Proteomes" id="UP000239480"/>
    </source>
</evidence>
<dbReference type="EMBL" id="PVTD01000009">
    <property type="protein sequence ID" value="PRY21400.1"/>
    <property type="molecule type" value="Genomic_DNA"/>
</dbReference>
<evidence type="ECO:0000256" key="8">
    <source>
        <dbReference type="NCBIfam" id="TIGR00977"/>
    </source>
</evidence>
<dbReference type="AlphaFoldDB" id="A0A2T0RJW4"/>
<dbReference type="OrthoDB" id="9803573at2"/>
<dbReference type="InterPro" id="IPR013709">
    <property type="entry name" value="2-isopropylmalate_synth_dimer"/>
</dbReference>
<dbReference type="PANTHER" id="PTHR43538:SF1">
    <property type="entry name" value="(R)-CITRAMALATE SYNTHASE"/>
    <property type="match status" value="1"/>
</dbReference>
<evidence type="ECO:0000256" key="1">
    <source>
        <dbReference type="ARBA" id="ARBA00004743"/>
    </source>
</evidence>
<dbReference type="SMART" id="SM00917">
    <property type="entry name" value="LeuA_dimer"/>
    <property type="match status" value="1"/>
</dbReference>
<dbReference type="EC" id="2.3.3.21" evidence="8"/>
<feature type="domain" description="Pyruvate carboxyltransferase" evidence="10">
    <location>
        <begin position="6"/>
        <end position="273"/>
    </location>
</feature>
<evidence type="ECO:0000256" key="7">
    <source>
        <dbReference type="ARBA" id="ARBA00048263"/>
    </source>
</evidence>
<dbReference type="PANTHER" id="PTHR43538">
    <property type="entry name" value="ALPHA-IPM SYNTHASE/HOMOCITRATE SYNTHASE"/>
    <property type="match status" value="1"/>
</dbReference>
<protein>
    <recommendedName>
        <fullName evidence="8">Citramalate synthase</fullName>
        <ecNumber evidence="8">2.3.3.21</ecNumber>
    </recommendedName>
</protein>
<dbReference type="InterPro" id="IPR005675">
    <property type="entry name" value="Citramal_synthase"/>
</dbReference>
<comment type="pathway">
    <text evidence="1">Amino-acid biosynthesis; L-isoleucine biosynthesis; 2-oxobutanoate from pyruvate: step 1/3.</text>
</comment>
<comment type="caution">
    <text evidence="11">The sequence shown here is derived from an EMBL/GenBank/DDBJ whole genome shotgun (WGS) entry which is preliminary data.</text>
</comment>
<evidence type="ECO:0000313" key="11">
    <source>
        <dbReference type="EMBL" id="PRY21400.1"/>
    </source>
</evidence>
<dbReference type="GO" id="GO:0009098">
    <property type="term" value="P:L-leucine biosynthetic process"/>
    <property type="evidence" value="ECO:0007669"/>
    <property type="project" value="InterPro"/>
</dbReference>
<keyword evidence="6" id="KW-0100">Branched-chain amino acid biosynthesis</keyword>
<keyword evidence="5 9" id="KW-0808">Transferase</keyword>
<evidence type="ECO:0000256" key="4">
    <source>
        <dbReference type="ARBA" id="ARBA00022624"/>
    </source>
</evidence>
<dbReference type="GO" id="GO:0043714">
    <property type="term" value="F:(R)-citramalate synthase activity"/>
    <property type="evidence" value="ECO:0007669"/>
    <property type="project" value="UniProtKB-UniRule"/>
</dbReference>
<dbReference type="SUPFAM" id="SSF51569">
    <property type="entry name" value="Aldolase"/>
    <property type="match status" value="1"/>
</dbReference>
<dbReference type="InterPro" id="IPR054691">
    <property type="entry name" value="LeuA/HCS_post-cat"/>
</dbReference>
<keyword evidence="3" id="KW-0028">Amino-acid biosynthesis</keyword>
<keyword evidence="12" id="KW-1185">Reference proteome</keyword>
<dbReference type="PROSITE" id="PS00815">
    <property type="entry name" value="AIPM_HOMOCIT_SYNTH_1"/>
    <property type="match status" value="1"/>
</dbReference>
<dbReference type="PROSITE" id="PS50991">
    <property type="entry name" value="PYR_CT"/>
    <property type="match status" value="1"/>
</dbReference>
<evidence type="ECO:0000256" key="6">
    <source>
        <dbReference type="ARBA" id="ARBA00023304"/>
    </source>
</evidence>
<dbReference type="CDD" id="cd07941">
    <property type="entry name" value="DRE_TIM_LeuA3"/>
    <property type="match status" value="1"/>
</dbReference>
<dbReference type="UniPathway" id="UPA00047">
    <property type="reaction ID" value="UER00066"/>
</dbReference>
<dbReference type="InterPro" id="IPR036230">
    <property type="entry name" value="LeuA_allosteric_dom_sf"/>
</dbReference>
<organism evidence="11 12">
    <name type="scientific">Aliiruegeria haliotis</name>
    <dbReference type="NCBI Taxonomy" id="1280846"/>
    <lineage>
        <taxon>Bacteria</taxon>
        <taxon>Pseudomonadati</taxon>
        <taxon>Pseudomonadota</taxon>
        <taxon>Alphaproteobacteria</taxon>
        <taxon>Rhodobacterales</taxon>
        <taxon>Roseobacteraceae</taxon>
        <taxon>Aliiruegeria</taxon>
    </lineage>
</organism>
<dbReference type="Pfam" id="PF08502">
    <property type="entry name" value="LeuA_dimer"/>
    <property type="match status" value="1"/>
</dbReference>
<dbReference type="Proteomes" id="UP000239480">
    <property type="component" value="Unassembled WGS sequence"/>
</dbReference>
<dbReference type="RefSeq" id="WP_106206583.1">
    <property type="nucleotide sequence ID" value="NZ_PVTD01000009.1"/>
</dbReference>
<evidence type="ECO:0000256" key="2">
    <source>
        <dbReference type="ARBA" id="ARBA00006154"/>
    </source>
</evidence>
<dbReference type="NCBIfam" id="TIGR00977">
    <property type="entry name" value="citramal_synth"/>
    <property type="match status" value="1"/>
</dbReference>
<dbReference type="InterPro" id="IPR013785">
    <property type="entry name" value="Aldolase_TIM"/>
</dbReference>
<dbReference type="Gene3D" id="3.20.20.70">
    <property type="entry name" value="Aldolase class I"/>
    <property type="match status" value="1"/>
</dbReference>
<dbReference type="Pfam" id="PF22617">
    <property type="entry name" value="HCS_D2"/>
    <property type="match status" value="1"/>
</dbReference>